<evidence type="ECO:0000256" key="1">
    <source>
        <dbReference type="SAM" id="MobiDB-lite"/>
    </source>
</evidence>
<accession>A0A9P5T9G1</accession>
<evidence type="ECO:0000313" key="2">
    <source>
        <dbReference type="EMBL" id="KAF8480091.1"/>
    </source>
</evidence>
<keyword evidence="3" id="KW-1185">Reference proteome</keyword>
<gene>
    <name evidence="2" type="ORF">DFH94DRAFT_740247</name>
</gene>
<evidence type="ECO:0000313" key="3">
    <source>
        <dbReference type="Proteomes" id="UP000759537"/>
    </source>
</evidence>
<feature type="compositionally biased region" description="Polar residues" evidence="1">
    <location>
        <begin position="69"/>
        <end position="83"/>
    </location>
</feature>
<reference evidence="2" key="2">
    <citation type="journal article" date="2020" name="Nat. Commun.">
        <title>Large-scale genome sequencing of mycorrhizal fungi provides insights into the early evolution of symbiotic traits.</title>
        <authorList>
            <person name="Miyauchi S."/>
            <person name="Kiss E."/>
            <person name="Kuo A."/>
            <person name="Drula E."/>
            <person name="Kohler A."/>
            <person name="Sanchez-Garcia M."/>
            <person name="Morin E."/>
            <person name="Andreopoulos B."/>
            <person name="Barry K.W."/>
            <person name="Bonito G."/>
            <person name="Buee M."/>
            <person name="Carver A."/>
            <person name="Chen C."/>
            <person name="Cichocki N."/>
            <person name="Clum A."/>
            <person name="Culley D."/>
            <person name="Crous P.W."/>
            <person name="Fauchery L."/>
            <person name="Girlanda M."/>
            <person name="Hayes R.D."/>
            <person name="Keri Z."/>
            <person name="LaButti K."/>
            <person name="Lipzen A."/>
            <person name="Lombard V."/>
            <person name="Magnuson J."/>
            <person name="Maillard F."/>
            <person name="Murat C."/>
            <person name="Nolan M."/>
            <person name="Ohm R.A."/>
            <person name="Pangilinan J."/>
            <person name="Pereira M.F."/>
            <person name="Perotto S."/>
            <person name="Peter M."/>
            <person name="Pfister S."/>
            <person name="Riley R."/>
            <person name="Sitrit Y."/>
            <person name="Stielow J.B."/>
            <person name="Szollosi G."/>
            <person name="Zifcakova L."/>
            <person name="Stursova M."/>
            <person name="Spatafora J.W."/>
            <person name="Tedersoo L."/>
            <person name="Vaario L.M."/>
            <person name="Yamada A."/>
            <person name="Yan M."/>
            <person name="Wang P."/>
            <person name="Xu J."/>
            <person name="Bruns T."/>
            <person name="Baldrian P."/>
            <person name="Vilgalys R."/>
            <person name="Dunand C."/>
            <person name="Henrissat B."/>
            <person name="Grigoriev I.V."/>
            <person name="Hibbett D."/>
            <person name="Nagy L.G."/>
            <person name="Martin F.M."/>
        </authorList>
    </citation>
    <scope>NUCLEOTIDE SEQUENCE</scope>
    <source>
        <strain evidence="2">Prilba</strain>
    </source>
</reference>
<dbReference type="OrthoDB" id="2562681at2759"/>
<feature type="region of interest" description="Disordered" evidence="1">
    <location>
        <begin position="60"/>
        <end position="88"/>
    </location>
</feature>
<organism evidence="2 3">
    <name type="scientific">Russula ochroleuca</name>
    <dbReference type="NCBI Taxonomy" id="152965"/>
    <lineage>
        <taxon>Eukaryota</taxon>
        <taxon>Fungi</taxon>
        <taxon>Dikarya</taxon>
        <taxon>Basidiomycota</taxon>
        <taxon>Agaricomycotina</taxon>
        <taxon>Agaricomycetes</taxon>
        <taxon>Russulales</taxon>
        <taxon>Russulaceae</taxon>
        <taxon>Russula</taxon>
    </lineage>
</organism>
<dbReference type="Proteomes" id="UP000759537">
    <property type="component" value="Unassembled WGS sequence"/>
</dbReference>
<reference evidence="2" key="1">
    <citation type="submission" date="2019-10" db="EMBL/GenBank/DDBJ databases">
        <authorList>
            <consortium name="DOE Joint Genome Institute"/>
            <person name="Kuo A."/>
            <person name="Miyauchi S."/>
            <person name="Kiss E."/>
            <person name="Drula E."/>
            <person name="Kohler A."/>
            <person name="Sanchez-Garcia M."/>
            <person name="Andreopoulos B."/>
            <person name="Barry K.W."/>
            <person name="Bonito G."/>
            <person name="Buee M."/>
            <person name="Carver A."/>
            <person name="Chen C."/>
            <person name="Cichocki N."/>
            <person name="Clum A."/>
            <person name="Culley D."/>
            <person name="Crous P.W."/>
            <person name="Fauchery L."/>
            <person name="Girlanda M."/>
            <person name="Hayes R."/>
            <person name="Keri Z."/>
            <person name="LaButti K."/>
            <person name="Lipzen A."/>
            <person name="Lombard V."/>
            <person name="Magnuson J."/>
            <person name="Maillard F."/>
            <person name="Morin E."/>
            <person name="Murat C."/>
            <person name="Nolan M."/>
            <person name="Ohm R."/>
            <person name="Pangilinan J."/>
            <person name="Pereira M."/>
            <person name="Perotto S."/>
            <person name="Peter M."/>
            <person name="Riley R."/>
            <person name="Sitrit Y."/>
            <person name="Stielow B."/>
            <person name="Szollosi G."/>
            <person name="Zifcakova L."/>
            <person name="Stursova M."/>
            <person name="Spatafora J.W."/>
            <person name="Tedersoo L."/>
            <person name="Vaario L.-M."/>
            <person name="Yamada A."/>
            <person name="Yan M."/>
            <person name="Wang P."/>
            <person name="Xu J."/>
            <person name="Bruns T."/>
            <person name="Baldrian P."/>
            <person name="Vilgalys R."/>
            <person name="Henrissat B."/>
            <person name="Grigoriev I.V."/>
            <person name="Hibbett D."/>
            <person name="Nagy L.G."/>
            <person name="Martin F.M."/>
        </authorList>
    </citation>
    <scope>NUCLEOTIDE SEQUENCE</scope>
    <source>
        <strain evidence="2">Prilba</strain>
    </source>
</reference>
<evidence type="ECO:0008006" key="4">
    <source>
        <dbReference type="Google" id="ProtNLM"/>
    </source>
</evidence>
<comment type="caution">
    <text evidence="2">The sequence shown here is derived from an EMBL/GenBank/DDBJ whole genome shotgun (WGS) entry which is preliminary data.</text>
</comment>
<feature type="region of interest" description="Disordered" evidence="1">
    <location>
        <begin position="1"/>
        <end position="36"/>
    </location>
</feature>
<feature type="non-terminal residue" evidence="2">
    <location>
        <position position="1"/>
    </location>
</feature>
<proteinExistence type="predicted"/>
<dbReference type="EMBL" id="WHVB01000008">
    <property type="protein sequence ID" value="KAF8480091.1"/>
    <property type="molecule type" value="Genomic_DNA"/>
</dbReference>
<sequence length="127" mass="13475">MTRTERSHSLRALAKDRSEARNGMDTSVPKGGAGAHNWGSLNAEFAIESEAMLDENAEFEDQAAGASELQPNKPTAVRRTSSVTDEDRENAIKVRKNAFKSNGGIDLVEIARSSVAVSGSSCPGVVV</sequence>
<dbReference type="AlphaFoldDB" id="A0A9P5T9G1"/>
<name>A0A9P5T9G1_9AGAM</name>
<feature type="compositionally biased region" description="Basic and acidic residues" evidence="1">
    <location>
        <begin position="1"/>
        <end position="22"/>
    </location>
</feature>
<protein>
    <recommendedName>
        <fullName evidence="4">Hyaluronan/mRNA-binding protein domain-containing protein</fullName>
    </recommendedName>
</protein>